<comment type="caution">
    <text evidence="6">The sequence shown here is derived from an EMBL/GenBank/DDBJ whole genome shotgun (WGS) entry which is preliminary data.</text>
</comment>
<dbReference type="AlphaFoldDB" id="A0A8G2FHI4"/>
<dbReference type="InterPro" id="IPR006879">
    <property type="entry name" value="YdjC-like"/>
</dbReference>
<dbReference type="Gene3D" id="3.20.20.370">
    <property type="entry name" value="Glycoside hydrolase/deacetylase"/>
    <property type="match status" value="1"/>
</dbReference>
<evidence type="ECO:0000256" key="1">
    <source>
        <dbReference type="ARBA" id="ARBA00001946"/>
    </source>
</evidence>
<dbReference type="InterPro" id="IPR017836">
    <property type="entry name" value="Hopanoid_biosynth-assoc_HpnK"/>
</dbReference>
<dbReference type="InterPro" id="IPR011330">
    <property type="entry name" value="Glyco_hydro/deAcase_b/a-brl"/>
</dbReference>
<dbReference type="GO" id="GO:0005975">
    <property type="term" value="P:carbohydrate metabolic process"/>
    <property type="evidence" value="ECO:0007669"/>
    <property type="project" value="InterPro"/>
</dbReference>
<dbReference type="PANTHER" id="PTHR31609:SF1">
    <property type="entry name" value="CARBOHYDRATE DEACETYLASE"/>
    <property type="match status" value="1"/>
</dbReference>
<dbReference type="Proteomes" id="UP000186308">
    <property type="component" value="Unassembled WGS sequence"/>
</dbReference>
<gene>
    <name evidence="6" type="ORF">SAMN05421828_12917</name>
</gene>
<evidence type="ECO:0000256" key="2">
    <source>
        <dbReference type="ARBA" id="ARBA00022723"/>
    </source>
</evidence>
<evidence type="ECO:0000256" key="3">
    <source>
        <dbReference type="ARBA" id="ARBA00022801"/>
    </source>
</evidence>
<accession>A0A8G2FHI4</accession>
<keyword evidence="4" id="KW-0460">Magnesium</keyword>
<keyword evidence="3" id="KW-0378">Hydrolase</keyword>
<proteinExistence type="predicted"/>
<name>A0A8G2FHI4_ACIRU</name>
<dbReference type="GO" id="GO:0019213">
    <property type="term" value="F:deacetylase activity"/>
    <property type="evidence" value="ECO:0007669"/>
    <property type="project" value="TreeGrafter"/>
</dbReference>
<protein>
    <submittedName>
        <fullName evidence="6">Hopanoid biosynthesis associated protein HpnK</fullName>
    </submittedName>
</protein>
<dbReference type="NCBIfam" id="TIGR03473">
    <property type="entry name" value="HpnK"/>
    <property type="match status" value="1"/>
</dbReference>
<reference evidence="6 7" key="1">
    <citation type="submission" date="2017-01" db="EMBL/GenBank/DDBJ databases">
        <authorList>
            <person name="Varghese N."/>
            <person name="Submissions S."/>
        </authorList>
    </citation>
    <scope>NUCLEOTIDE SEQUENCE [LARGE SCALE GENOMIC DNA]</scope>
    <source>
        <strain evidence="6 7">ATCC 35905</strain>
    </source>
</reference>
<dbReference type="EMBL" id="FTNE01000029">
    <property type="protein sequence ID" value="SIR40350.1"/>
    <property type="molecule type" value="Genomic_DNA"/>
</dbReference>
<dbReference type="SUPFAM" id="SSF88713">
    <property type="entry name" value="Glycoside hydrolase/deacetylase"/>
    <property type="match status" value="1"/>
</dbReference>
<comment type="cofactor">
    <cofactor evidence="1">
        <name>Mg(2+)</name>
        <dbReference type="ChEBI" id="CHEBI:18420"/>
    </cofactor>
</comment>
<dbReference type="GO" id="GO:0046872">
    <property type="term" value="F:metal ion binding"/>
    <property type="evidence" value="ECO:0007669"/>
    <property type="project" value="UniProtKB-KW"/>
</dbReference>
<dbReference type="Pfam" id="PF04794">
    <property type="entry name" value="YdjC"/>
    <property type="match status" value="1"/>
</dbReference>
<evidence type="ECO:0000313" key="6">
    <source>
        <dbReference type="EMBL" id="SIR40350.1"/>
    </source>
</evidence>
<keyword evidence="5" id="KW-0119">Carbohydrate metabolism</keyword>
<sequence>MVAAPAAADAVARARRLPGLAVGLHLVLVDGDSALGHAALPHITGPDGRFGTDQVARGVRYFASPAARRELAREIRAQFEAFRATGLALHHADSHKHMHLHPTVARLMITIGREFGLTRIRVPAEPPAVLAACGETPTLGDRALHAWSDVLRHQARSAGLTSPDHVFGIKWSGRMTEDKIRVLRAHLPAGSSEIYFHPATEQDASLARLMPGYRHAEELQALLAR</sequence>
<dbReference type="GO" id="GO:0016787">
    <property type="term" value="F:hydrolase activity"/>
    <property type="evidence" value="ECO:0007669"/>
    <property type="project" value="UniProtKB-KW"/>
</dbReference>
<evidence type="ECO:0000256" key="4">
    <source>
        <dbReference type="ARBA" id="ARBA00022842"/>
    </source>
</evidence>
<evidence type="ECO:0000313" key="7">
    <source>
        <dbReference type="Proteomes" id="UP000186308"/>
    </source>
</evidence>
<keyword evidence="2" id="KW-0479">Metal-binding</keyword>
<evidence type="ECO:0000256" key="5">
    <source>
        <dbReference type="ARBA" id="ARBA00023277"/>
    </source>
</evidence>
<keyword evidence="7" id="KW-1185">Reference proteome</keyword>
<organism evidence="6 7">
    <name type="scientific">Acidiphilium rubrum</name>
    <dbReference type="NCBI Taxonomy" id="526"/>
    <lineage>
        <taxon>Bacteria</taxon>
        <taxon>Pseudomonadati</taxon>
        <taxon>Pseudomonadota</taxon>
        <taxon>Alphaproteobacteria</taxon>
        <taxon>Acetobacterales</taxon>
        <taxon>Acidocellaceae</taxon>
        <taxon>Acidiphilium</taxon>
    </lineage>
</organism>
<dbReference type="PANTHER" id="PTHR31609">
    <property type="entry name" value="YDJC DEACETYLASE FAMILY MEMBER"/>
    <property type="match status" value="1"/>
</dbReference>